<dbReference type="EMBL" id="QGGO01000009">
    <property type="protein sequence ID" value="PWK26909.1"/>
    <property type="molecule type" value="Genomic_DNA"/>
</dbReference>
<dbReference type="AlphaFoldDB" id="A0A316E963"/>
<keyword evidence="1" id="KW-0732">Signal</keyword>
<reference evidence="2 3" key="1">
    <citation type="submission" date="2018-05" db="EMBL/GenBank/DDBJ databases">
        <title>Genomic Encyclopedia of Archaeal and Bacterial Type Strains, Phase II (KMG-II): from individual species to whole genera.</title>
        <authorList>
            <person name="Goeker M."/>
        </authorList>
    </citation>
    <scope>NUCLEOTIDE SEQUENCE [LARGE SCALE GENOMIC DNA]</scope>
    <source>
        <strain evidence="2 3">DSM 22214</strain>
    </source>
</reference>
<name>A0A316E963_9BACT</name>
<proteinExistence type="predicted"/>
<protein>
    <submittedName>
        <fullName evidence="2">Uncharacterized protein</fullName>
    </submittedName>
</protein>
<accession>A0A316E963</accession>
<organism evidence="2 3">
    <name type="scientific">Arcicella aurantiaca</name>
    <dbReference type="NCBI Taxonomy" id="591202"/>
    <lineage>
        <taxon>Bacteria</taxon>
        <taxon>Pseudomonadati</taxon>
        <taxon>Bacteroidota</taxon>
        <taxon>Cytophagia</taxon>
        <taxon>Cytophagales</taxon>
        <taxon>Flectobacillaceae</taxon>
        <taxon>Arcicella</taxon>
    </lineage>
</organism>
<comment type="caution">
    <text evidence="2">The sequence shown here is derived from an EMBL/GenBank/DDBJ whole genome shotgun (WGS) entry which is preliminary data.</text>
</comment>
<sequence>MIIYINQNTTMKFLILILAFTNSLVAQRNNTTLKETVNWMSSKVEGEIEYFGDTEIYHYVNLSWDDKRNLLRFTTYSKSKNPSQGLQGGGYCVEFDPKNIDPKSFSIKDEETYIKVFFYCNSGSGCVTQYDLINYNKDWKDKGVSGWRGDHIDIYKGTLKKNENLPERFIQAFKHLIQLRGGKGEVF</sequence>
<evidence type="ECO:0000313" key="2">
    <source>
        <dbReference type="EMBL" id="PWK26909.1"/>
    </source>
</evidence>
<keyword evidence="3" id="KW-1185">Reference proteome</keyword>
<feature type="chain" id="PRO_5016286957" evidence="1">
    <location>
        <begin position="29"/>
        <end position="187"/>
    </location>
</feature>
<gene>
    <name evidence="2" type="ORF">LV89_02115</name>
</gene>
<evidence type="ECO:0000313" key="3">
    <source>
        <dbReference type="Proteomes" id="UP000245489"/>
    </source>
</evidence>
<feature type="signal peptide" evidence="1">
    <location>
        <begin position="1"/>
        <end position="28"/>
    </location>
</feature>
<dbReference type="Proteomes" id="UP000245489">
    <property type="component" value="Unassembled WGS sequence"/>
</dbReference>
<evidence type="ECO:0000256" key="1">
    <source>
        <dbReference type="SAM" id="SignalP"/>
    </source>
</evidence>